<keyword evidence="3 8" id="KW-0479">Metal-binding</keyword>
<keyword evidence="5 8" id="KW-0460">Magnesium</keyword>
<comment type="function">
    <text evidence="8">Transfers the 4'-phosphopantetheine moiety from coenzyme A to a Ser of acyl-carrier-protein.</text>
</comment>
<gene>
    <name evidence="8 10" type="primary">acpS</name>
    <name evidence="10" type="ORF">L1967_01315</name>
</gene>
<evidence type="ECO:0000256" key="6">
    <source>
        <dbReference type="ARBA" id="ARBA00023098"/>
    </source>
</evidence>
<keyword evidence="7 8" id="KW-0275">Fatty acid biosynthesis</keyword>
<name>A0A9X1ZSF9_9FLAO</name>
<evidence type="ECO:0000256" key="1">
    <source>
        <dbReference type="ARBA" id="ARBA00022516"/>
    </source>
</evidence>
<evidence type="ECO:0000313" key="10">
    <source>
        <dbReference type="EMBL" id="MCL6216920.1"/>
    </source>
</evidence>
<evidence type="ECO:0000256" key="5">
    <source>
        <dbReference type="ARBA" id="ARBA00022842"/>
    </source>
</evidence>
<dbReference type="HAMAP" id="MF_00101">
    <property type="entry name" value="AcpS"/>
    <property type="match status" value="1"/>
</dbReference>
<dbReference type="EMBL" id="JAKHSK010000001">
    <property type="protein sequence ID" value="MCL6216920.1"/>
    <property type="molecule type" value="Genomic_DNA"/>
</dbReference>
<evidence type="ECO:0000313" key="11">
    <source>
        <dbReference type="Proteomes" id="UP001139521"/>
    </source>
</evidence>
<dbReference type="InterPro" id="IPR004568">
    <property type="entry name" value="Ppantetheine-prot_Trfase_dom"/>
</dbReference>
<comment type="caution">
    <text evidence="10">The sequence shown here is derived from an EMBL/GenBank/DDBJ whole genome shotgun (WGS) entry which is preliminary data.</text>
</comment>
<dbReference type="AlphaFoldDB" id="A0A9X1ZSF9"/>
<dbReference type="NCBIfam" id="TIGR00556">
    <property type="entry name" value="pantethn_trn"/>
    <property type="match status" value="1"/>
</dbReference>
<dbReference type="GO" id="GO:0000287">
    <property type="term" value="F:magnesium ion binding"/>
    <property type="evidence" value="ECO:0007669"/>
    <property type="project" value="UniProtKB-UniRule"/>
</dbReference>
<evidence type="ECO:0000259" key="9">
    <source>
        <dbReference type="Pfam" id="PF01648"/>
    </source>
</evidence>
<dbReference type="Gene3D" id="3.90.470.20">
    <property type="entry name" value="4'-phosphopantetheinyl transferase domain"/>
    <property type="match status" value="1"/>
</dbReference>
<evidence type="ECO:0000256" key="8">
    <source>
        <dbReference type="HAMAP-Rule" id="MF_00101"/>
    </source>
</evidence>
<accession>A0A9X1ZSF9</accession>
<dbReference type="NCBIfam" id="TIGR00516">
    <property type="entry name" value="acpS"/>
    <property type="match status" value="1"/>
</dbReference>
<keyword evidence="6 8" id="KW-0443">Lipid metabolism</keyword>
<reference evidence="10" key="1">
    <citation type="submission" date="2022-01" db="EMBL/GenBank/DDBJ databases">
        <title>Genome sequencing of Zunongwangia sp. M21534 genome.</title>
        <authorList>
            <person name="Chen Y."/>
            <person name="Dong C."/>
            <person name="Shao Z."/>
        </authorList>
    </citation>
    <scope>NUCLEOTIDE SEQUENCE</scope>
    <source>
        <strain evidence="10">MCCC M21534</strain>
    </source>
</reference>
<protein>
    <recommendedName>
        <fullName evidence="8">Holo-[acyl-carrier-protein] synthase</fullName>
        <shortName evidence="8">Holo-ACP synthase</shortName>
        <ecNumber evidence="8">2.7.8.7</ecNumber>
    </recommendedName>
    <alternativeName>
        <fullName evidence="8">4'-phosphopantetheinyl transferase AcpS</fullName>
    </alternativeName>
</protein>
<dbReference type="SUPFAM" id="SSF56214">
    <property type="entry name" value="4'-phosphopantetheinyl transferase"/>
    <property type="match status" value="1"/>
</dbReference>
<comment type="catalytic activity">
    <reaction evidence="8">
        <text>apo-[ACP] + CoA = holo-[ACP] + adenosine 3',5'-bisphosphate + H(+)</text>
        <dbReference type="Rhea" id="RHEA:12068"/>
        <dbReference type="Rhea" id="RHEA-COMP:9685"/>
        <dbReference type="Rhea" id="RHEA-COMP:9690"/>
        <dbReference type="ChEBI" id="CHEBI:15378"/>
        <dbReference type="ChEBI" id="CHEBI:29999"/>
        <dbReference type="ChEBI" id="CHEBI:57287"/>
        <dbReference type="ChEBI" id="CHEBI:58343"/>
        <dbReference type="ChEBI" id="CHEBI:64479"/>
        <dbReference type="EC" id="2.7.8.7"/>
    </reaction>
</comment>
<organism evidence="10 11">
    <name type="scientific">Zunongwangia pacifica</name>
    <dbReference type="NCBI Taxonomy" id="2911062"/>
    <lineage>
        <taxon>Bacteria</taxon>
        <taxon>Pseudomonadati</taxon>
        <taxon>Bacteroidota</taxon>
        <taxon>Flavobacteriia</taxon>
        <taxon>Flavobacteriales</taxon>
        <taxon>Flavobacteriaceae</taxon>
        <taxon>Zunongwangia</taxon>
    </lineage>
</organism>
<dbReference type="InterPro" id="IPR037143">
    <property type="entry name" value="4-PPantetheinyl_Trfase_dom_sf"/>
</dbReference>
<evidence type="ECO:0000256" key="3">
    <source>
        <dbReference type="ARBA" id="ARBA00022723"/>
    </source>
</evidence>
<dbReference type="GO" id="GO:0006633">
    <property type="term" value="P:fatty acid biosynthetic process"/>
    <property type="evidence" value="ECO:0007669"/>
    <property type="project" value="UniProtKB-UniRule"/>
</dbReference>
<dbReference type="Proteomes" id="UP001139521">
    <property type="component" value="Unassembled WGS sequence"/>
</dbReference>
<keyword evidence="4 8" id="KW-0276">Fatty acid metabolism</keyword>
<feature type="binding site" evidence="8">
    <location>
        <position position="8"/>
    </location>
    <ligand>
        <name>Mg(2+)</name>
        <dbReference type="ChEBI" id="CHEBI:18420"/>
    </ligand>
</feature>
<comment type="cofactor">
    <cofactor evidence="8">
        <name>Mg(2+)</name>
        <dbReference type="ChEBI" id="CHEBI:18420"/>
    </cofactor>
</comment>
<keyword evidence="2 8" id="KW-0808">Transferase</keyword>
<dbReference type="EC" id="2.7.8.7" evidence="8"/>
<evidence type="ECO:0000256" key="2">
    <source>
        <dbReference type="ARBA" id="ARBA00022679"/>
    </source>
</evidence>
<comment type="subcellular location">
    <subcellularLocation>
        <location evidence="8">Cytoplasm</location>
    </subcellularLocation>
</comment>
<keyword evidence="1 8" id="KW-0444">Lipid biosynthesis</keyword>
<evidence type="ECO:0000256" key="4">
    <source>
        <dbReference type="ARBA" id="ARBA00022832"/>
    </source>
</evidence>
<dbReference type="Pfam" id="PF01648">
    <property type="entry name" value="ACPS"/>
    <property type="match status" value="1"/>
</dbReference>
<feature type="binding site" evidence="8">
    <location>
        <position position="56"/>
    </location>
    <ligand>
        <name>Mg(2+)</name>
        <dbReference type="ChEBI" id="CHEBI:18420"/>
    </ligand>
</feature>
<dbReference type="InterPro" id="IPR002582">
    <property type="entry name" value="ACPS"/>
</dbReference>
<keyword evidence="11" id="KW-1185">Reference proteome</keyword>
<keyword evidence="8" id="KW-0963">Cytoplasm</keyword>
<comment type="similarity">
    <text evidence="8">Belongs to the P-Pant transferase superfamily. AcpS family.</text>
</comment>
<sequence length="125" mass="14093">MIISIGCDLVEHKVSQKLDWEKDTNVQNRIFSLKELQLYSETKQLRFLSGRFAAKEAILKCLSIGMEDGISLTDIEILQTANGSPYINLNRKPLQLSNELGIIRWHISITHSSSFSQAFVIGEGL</sequence>
<evidence type="ECO:0000256" key="7">
    <source>
        <dbReference type="ARBA" id="ARBA00023160"/>
    </source>
</evidence>
<feature type="domain" description="4'-phosphopantetheinyl transferase" evidence="9">
    <location>
        <begin position="4"/>
        <end position="97"/>
    </location>
</feature>
<dbReference type="GO" id="GO:0005737">
    <property type="term" value="C:cytoplasm"/>
    <property type="evidence" value="ECO:0007669"/>
    <property type="project" value="UniProtKB-SubCell"/>
</dbReference>
<dbReference type="RefSeq" id="WP_249599904.1">
    <property type="nucleotide sequence ID" value="NZ_JAKHSK010000001.1"/>
</dbReference>
<dbReference type="InterPro" id="IPR008278">
    <property type="entry name" value="4-PPantetheinyl_Trfase_dom"/>
</dbReference>
<dbReference type="GO" id="GO:0008897">
    <property type="term" value="F:holo-[acyl-carrier-protein] synthase activity"/>
    <property type="evidence" value="ECO:0007669"/>
    <property type="project" value="UniProtKB-UniRule"/>
</dbReference>
<proteinExistence type="inferred from homology"/>